<name>A0ABT9PD04_9ACTN</name>
<evidence type="ECO:0000313" key="2">
    <source>
        <dbReference type="EMBL" id="MDP9829850.1"/>
    </source>
</evidence>
<feature type="transmembrane region" description="Helical" evidence="1">
    <location>
        <begin position="50"/>
        <end position="72"/>
    </location>
</feature>
<organism evidence="2 3">
    <name type="scientific">Kineosporia succinea</name>
    <dbReference type="NCBI Taxonomy" id="84632"/>
    <lineage>
        <taxon>Bacteria</taxon>
        <taxon>Bacillati</taxon>
        <taxon>Actinomycetota</taxon>
        <taxon>Actinomycetes</taxon>
        <taxon>Kineosporiales</taxon>
        <taxon>Kineosporiaceae</taxon>
        <taxon>Kineosporia</taxon>
    </lineage>
</organism>
<protein>
    <recommendedName>
        <fullName evidence="4">Transmembrane protein</fullName>
    </recommendedName>
</protein>
<evidence type="ECO:0000313" key="3">
    <source>
        <dbReference type="Proteomes" id="UP001235712"/>
    </source>
</evidence>
<dbReference type="RefSeq" id="WP_307248456.1">
    <property type="nucleotide sequence ID" value="NZ_JAUSQZ010000001.1"/>
</dbReference>
<evidence type="ECO:0008006" key="4">
    <source>
        <dbReference type="Google" id="ProtNLM"/>
    </source>
</evidence>
<accession>A0ABT9PD04</accession>
<feature type="transmembrane region" description="Helical" evidence="1">
    <location>
        <begin position="151"/>
        <end position="169"/>
    </location>
</feature>
<proteinExistence type="predicted"/>
<keyword evidence="3" id="KW-1185">Reference proteome</keyword>
<keyword evidence="1" id="KW-0812">Transmembrane</keyword>
<keyword evidence="1" id="KW-0472">Membrane</keyword>
<feature type="transmembrane region" description="Helical" evidence="1">
    <location>
        <begin position="126"/>
        <end position="145"/>
    </location>
</feature>
<dbReference type="Proteomes" id="UP001235712">
    <property type="component" value="Unassembled WGS sequence"/>
</dbReference>
<keyword evidence="1" id="KW-1133">Transmembrane helix</keyword>
<gene>
    <name evidence="2" type="ORF">J2S57_005599</name>
</gene>
<reference evidence="2 3" key="1">
    <citation type="submission" date="2023-07" db="EMBL/GenBank/DDBJ databases">
        <title>Sequencing the genomes of 1000 actinobacteria strains.</title>
        <authorList>
            <person name="Klenk H.-P."/>
        </authorList>
    </citation>
    <scope>NUCLEOTIDE SEQUENCE [LARGE SCALE GENOMIC DNA]</scope>
    <source>
        <strain evidence="2 3">DSM 44388</strain>
    </source>
</reference>
<dbReference type="EMBL" id="JAUSQZ010000001">
    <property type="protein sequence ID" value="MDP9829850.1"/>
    <property type="molecule type" value="Genomic_DNA"/>
</dbReference>
<feature type="transmembrane region" description="Helical" evidence="1">
    <location>
        <begin position="17"/>
        <end position="38"/>
    </location>
</feature>
<evidence type="ECO:0000256" key="1">
    <source>
        <dbReference type="SAM" id="Phobius"/>
    </source>
</evidence>
<comment type="caution">
    <text evidence="2">The sequence shown here is derived from an EMBL/GenBank/DDBJ whole genome shotgun (WGS) entry which is preliminary data.</text>
</comment>
<sequence>MSDMDVAREARRRQQRILLITYPMLVLLMPLVFVGFMLTSDESFADLPVVGWLFVAFMVLVPLLMVLGALWLRQRGVSWMQPPLAMGVDRARRKRIVTSIRAGEPVAPDDEVVARDTARRLQQQRWLPCLWIVLAGLSVVQFALVEQDVPHTIAMVGFGMAALSAPWALRDARRGRRWLEKHQPQTPDEPGRVGVGG</sequence>